<protein>
    <submittedName>
        <fullName evidence="3">Carbon-nitrogen hydrolase family protein</fullName>
    </submittedName>
</protein>
<proteinExistence type="predicted"/>
<keyword evidence="4" id="KW-1185">Reference proteome</keyword>
<keyword evidence="1 3" id="KW-0378">Hydrolase</keyword>
<dbReference type="InterPro" id="IPR003010">
    <property type="entry name" value="C-N_Hydrolase"/>
</dbReference>
<dbReference type="OrthoDB" id="9803818at2"/>
<evidence type="ECO:0000259" key="2">
    <source>
        <dbReference type="PROSITE" id="PS50263"/>
    </source>
</evidence>
<dbReference type="GO" id="GO:0050126">
    <property type="term" value="F:N-carbamoylputrescine amidase activity"/>
    <property type="evidence" value="ECO:0007669"/>
    <property type="project" value="TreeGrafter"/>
</dbReference>
<evidence type="ECO:0000313" key="3">
    <source>
        <dbReference type="EMBL" id="AUP78752.1"/>
    </source>
</evidence>
<name>A0A2K9PNX6_9FLAO</name>
<evidence type="ECO:0000313" key="4">
    <source>
        <dbReference type="Proteomes" id="UP000235826"/>
    </source>
</evidence>
<accession>A0A2K9PNX6</accession>
<evidence type="ECO:0000256" key="1">
    <source>
        <dbReference type="ARBA" id="ARBA00022801"/>
    </source>
</evidence>
<dbReference type="EMBL" id="CP025791">
    <property type="protein sequence ID" value="AUP78752.1"/>
    <property type="molecule type" value="Genomic_DNA"/>
</dbReference>
<dbReference type="AlphaFoldDB" id="A0A2K9PNX6"/>
<gene>
    <name evidence="3" type="ORF">C1H87_08585</name>
</gene>
<organism evidence="3 4">
    <name type="scientific">Flavivirga eckloniae</name>
    <dbReference type="NCBI Taxonomy" id="1803846"/>
    <lineage>
        <taxon>Bacteria</taxon>
        <taxon>Pseudomonadati</taxon>
        <taxon>Bacteroidota</taxon>
        <taxon>Flavobacteriia</taxon>
        <taxon>Flavobacteriales</taxon>
        <taxon>Flavobacteriaceae</taxon>
        <taxon>Flavivirga</taxon>
    </lineage>
</organism>
<dbReference type="RefSeq" id="WP_102755407.1">
    <property type="nucleotide sequence ID" value="NZ_CP025791.1"/>
</dbReference>
<dbReference type="PANTHER" id="PTHR43674">
    <property type="entry name" value="NITRILASE C965.09-RELATED"/>
    <property type="match status" value="1"/>
</dbReference>
<dbReference type="Pfam" id="PF00795">
    <property type="entry name" value="CN_hydrolase"/>
    <property type="match status" value="1"/>
</dbReference>
<dbReference type="Gene3D" id="3.60.110.10">
    <property type="entry name" value="Carbon-nitrogen hydrolase"/>
    <property type="match status" value="1"/>
</dbReference>
<feature type="domain" description="CN hydrolase" evidence="2">
    <location>
        <begin position="1"/>
        <end position="234"/>
    </location>
</feature>
<dbReference type="Proteomes" id="UP000235826">
    <property type="component" value="Chromosome"/>
</dbReference>
<dbReference type="InterPro" id="IPR036526">
    <property type="entry name" value="C-N_Hydrolase_sf"/>
</dbReference>
<dbReference type="InterPro" id="IPR050345">
    <property type="entry name" value="Aliph_Amidase/BUP"/>
</dbReference>
<dbReference type="GO" id="GO:0033388">
    <property type="term" value="P:putrescine biosynthetic process from arginine"/>
    <property type="evidence" value="ECO:0007669"/>
    <property type="project" value="TreeGrafter"/>
</dbReference>
<sequence length="243" mass="26955">MRICIAQTKPIKGDIQANIEIHKNIINIAVSNKSDIIVFPELSLTGYEPELAKDLATNKDDSRFDEFQEISNKNNITIGVGIPVKSTDGVLISMLIFQPNKPRTLYSKQHLHPGEADLFTVGNNQIFLEEGNNKIALAICYETSVLEHSEYANSQGANIYIASVLNSIDSIHKDIDRISKTARKYKMTAFMSNYVGMSGGNACVGKSSVWNNQGDLVAQLDDETQGILIYDTLTEEIVKRDKL</sequence>
<dbReference type="SUPFAM" id="SSF56317">
    <property type="entry name" value="Carbon-nitrogen hydrolase"/>
    <property type="match status" value="1"/>
</dbReference>
<dbReference type="CDD" id="cd07197">
    <property type="entry name" value="nitrilase"/>
    <property type="match status" value="1"/>
</dbReference>
<dbReference type="PROSITE" id="PS50263">
    <property type="entry name" value="CN_HYDROLASE"/>
    <property type="match status" value="1"/>
</dbReference>
<dbReference type="KEGG" id="fek:C1H87_08585"/>
<reference evidence="3 4" key="1">
    <citation type="submission" date="2018-01" db="EMBL/GenBank/DDBJ databases">
        <title>Complete genome sequence of Flavivirga eckloniae ECD14 isolated from seaweed Ecklonia cava.</title>
        <authorList>
            <person name="Lee J.H."/>
            <person name="Baik K.S."/>
            <person name="Seong C.N."/>
        </authorList>
    </citation>
    <scope>NUCLEOTIDE SEQUENCE [LARGE SCALE GENOMIC DNA]</scope>
    <source>
        <strain evidence="3 4">ECD14</strain>
    </source>
</reference>
<dbReference type="PANTHER" id="PTHR43674:SF2">
    <property type="entry name" value="BETA-UREIDOPROPIONASE"/>
    <property type="match status" value="1"/>
</dbReference>